<evidence type="ECO:0000256" key="1">
    <source>
        <dbReference type="ARBA" id="ARBA00005006"/>
    </source>
</evidence>
<dbReference type="InterPro" id="IPR014746">
    <property type="entry name" value="Gln_synth/guanido_kin_cat_dom"/>
</dbReference>
<dbReference type="InterPro" id="IPR004308">
    <property type="entry name" value="GCS"/>
</dbReference>
<dbReference type="GO" id="GO:0017109">
    <property type="term" value="C:glutamate-cysteine ligase complex"/>
    <property type="evidence" value="ECO:0007669"/>
    <property type="project" value="TreeGrafter"/>
</dbReference>
<proteinExistence type="inferred from homology"/>
<evidence type="ECO:0000256" key="2">
    <source>
        <dbReference type="ARBA" id="ARBA00008100"/>
    </source>
</evidence>
<dbReference type="Gene3D" id="1.10.8.960">
    <property type="match status" value="1"/>
</dbReference>
<comment type="caution">
    <text evidence="11">The sequence shown here is derived from an EMBL/GenBank/DDBJ whole genome shotgun (WGS) entry which is preliminary data.</text>
</comment>
<dbReference type="PANTHER" id="PTHR11164:SF0">
    <property type="entry name" value="GLUTAMATE--CYSTEINE LIGASE CATALYTIC SUBUNIT"/>
    <property type="match status" value="1"/>
</dbReference>
<dbReference type="AlphaFoldDB" id="A0A815G7A7"/>
<dbReference type="GO" id="GO:0004357">
    <property type="term" value="F:glutamate-cysteine ligase activity"/>
    <property type="evidence" value="ECO:0007669"/>
    <property type="project" value="UniProtKB-UniRule"/>
</dbReference>
<dbReference type="EC" id="6.3.2.2" evidence="3 10"/>
<name>A0A815G7A7_9BILA</name>
<evidence type="ECO:0000256" key="5">
    <source>
        <dbReference type="ARBA" id="ARBA00022684"/>
    </source>
</evidence>
<dbReference type="Pfam" id="PF03074">
    <property type="entry name" value="GCS"/>
    <property type="match status" value="1"/>
</dbReference>
<organism evidence="11 12">
    <name type="scientific">Rotaria sordida</name>
    <dbReference type="NCBI Taxonomy" id="392033"/>
    <lineage>
        <taxon>Eukaryota</taxon>
        <taxon>Metazoa</taxon>
        <taxon>Spiralia</taxon>
        <taxon>Gnathifera</taxon>
        <taxon>Rotifera</taxon>
        <taxon>Eurotatoria</taxon>
        <taxon>Bdelloidea</taxon>
        <taxon>Philodinida</taxon>
        <taxon>Philodinidae</taxon>
        <taxon>Rotaria</taxon>
    </lineage>
</organism>
<dbReference type="Proteomes" id="UP000663889">
    <property type="component" value="Unassembled WGS sequence"/>
</dbReference>
<comment type="catalytic activity">
    <reaction evidence="10">
        <text>L-cysteine + L-glutamate + ATP = gamma-L-glutamyl-L-cysteine + ADP + phosphate + H(+)</text>
        <dbReference type="Rhea" id="RHEA:13285"/>
        <dbReference type="ChEBI" id="CHEBI:15378"/>
        <dbReference type="ChEBI" id="CHEBI:29985"/>
        <dbReference type="ChEBI" id="CHEBI:30616"/>
        <dbReference type="ChEBI" id="CHEBI:35235"/>
        <dbReference type="ChEBI" id="CHEBI:43474"/>
        <dbReference type="ChEBI" id="CHEBI:58173"/>
        <dbReference type="ChEBI" id="CHEBI:456216"/>
        <dbReference type="EC" id="6.3.2.2"/>
    </reaction>
</comment>
<dbReference type="GO" id="GO:0006750">
    <property type="term" value="P:glutathione biosynthetic process"/>
    <property type="evidence" value="ECO:0007669"/>
    <property type="project" value="UniProtKB-UniRule"/>
</dbReference>
<evidence type="ECO:0000256" key="10">
    <source>
        <dbReference type="RuleBase" id="RU367135"/>
    </source>
</evidence>
<dbReference type="SUPFAM" id="SSF55931">
    <property type="entry name" value="Glutamine synthetase/guanido kinase"/>
    <property type="match status" value="1"/>
</dbReference>
<reference evidence="11" key="1">
    <citation type="submission" date="2021-02" db="EMBL/GenBank/DDBJ databases">
        <authorList>
            <person name="Nowell W R."/>
        </authorList>
    </citation>
    <scope>NUCLEOTIDE SEQUENCE</scope>
</reference>
<evidence type="ECO:0000313" key="12">
    <source>
        <dbReference type="Proteomes" id="UP000663889"/>
    </source>
</evidence>
<accession>A0A815G7A7</accession>
<evidence type="ECO:0000256" key="3">
    <source>
        <dbReference type="ARBA" id="ARBA00012220"/>
    </source>
</evidence>
<evidence type="ECO:0000256" key="7">
    <source>
        <dbReference type="ARBA" id="ARBA00022840"/>
    </source>
</evidence>
<gene>
    <name evidence="11" type="ORF">SEV965_LOCUS28023</name>
</gene>
<evidence type="ECO:0000256" key="4">
    <source>
        <dbReference type="ARBA" id="ARBA00022598"/>
    </source>
</evidence>
<dbReference type="EMBL" id="CAJNOU010002600">
    <property type="protein sequence ID" value="CAF1334766.1"/>
    <property type="molecule type" value="Genomic_DNA"/>
</dbReference>
<keyword evidence="6 10" id="KW-0547">Nucleotide-binding</keyword>
<dbReference type="PANTHER" id="PTHR11164">
    <property type="entry name" value="GLUTAMATE CYSTEINE LIGASE"/>
    <property type="match status" value="1"/>
</dbReference>
<protein>
    <recommendedName>
        <fullName evidence="3 10">Glutamate--cysteine ligase</fullName>
        <ecNumber evidence="3 10">6.3.2.2</ecNumber>
    </recommendedName>
    <alternativeName>
        <fullName evidence="9 10">Gamma-ECS</fullName>
    </alternativeName>
    <alternativeName>
        <fullName evidence="8 10">Gamma-glutamylcysteine synthetase</fullName>
    </alternativeName>
</protein>
<dbReference type="Gene3D" id="3.30.590.50">
    <property type="match status" value="2"/>
</dbReference>
<comment type="pathway">
    <text evidence="1 10">Sulfur metabolism; glutathione biosynthesis; glutathione from L-cysteine and L-glutamate: step 1/2.</text>
</comment>
<comment type="similarity">
    <text evidence="2 10">Belongs to the glutamate--cysteine ligase type 3 family.</text>
</comment>
<dbReference type="UniPathway" id="UPA00142">
    <property type="reaction ID" value="UER00209"/>
</dbReference>
<sequence length="603" mass="70223">MGLLSEGNPLSWAEIKLALQQIRTYGLDQLVHIFNKYKDRQKDPFLWGDETELTLVRFDHKNKTVRLLLKSHQLLPILNELNKKTDEKECRITWHPEGCDFVMEGIPFQPYGSSSSYFNTVEANMRQRREQAQRILCEQTDCDYILSIAVFPRYGQGQYTYPPIEYGLPYSVEKSLCYPDSLLSPHHPRSKSLSTNISERRQSKVSVNIPIFKDSCTPSPFRDELFKDDPDIKDDHIHLDSSIAGWGCCCLQVTFQGESCKETIHLYDQLLPLCPIMLCLSAACPIWRGYLSDIDCRWNVLSEATDDRTAEEKKQKNFLSRYGLAPLYLADKNKYLNNIDYPVDQYVITKLIDQGMPETLSRHFGHLFIRDPLVIMKELLHLDDDTTSYHFENLNSQVWNSLRLKPPPLNDKSIGWRVEFRPMDIQISDFENAALVVFVALLTRVIITYDLDLTIPISQINENMNIAHHRDSVCREKFYFRCGTYISQMFMNEIINGNKDFLGLVPLVRQYIDEREDMDANTRHTVEQYLLLISKRADGTLLTNASWIRKFVLSQPSYKQDSVVSEEIQYDLIWKMVQIANVHENCPQIEELKMHTHTKLHLK</sequence>
<evidence type="ECO:0000256" key="9">
    <source>
        <dbReference type="ARBA" id="ARBA00032122"/>
    </source>
</evidence>
<keyword evidence="4 10" id="KW-0436">Ligase</keyword>
<evidence type="ECO:0000256" key="8">
    <source>
        <dbReference type="ARBA" id="ARBA00030585"/>
    </source>
</evidence>
<dbReference type="GO" id="GO:0005524">
    <property type="term" value="F:ATP binding"/>
    <property type="evidence" value="ECO:0007669"/>
    <property type="project" value="UniProtKB-UniRule"/>
</dbReference>
<evidence type="ECO:0000256" key="6">
    <source>
        <dbReference type="ARBA" id="ARBA00022741"/>
    </source>
</evidence>
<keyword evidence="7 10" id="KW-0067">ATP-binding</keyword>
<keyword evidence="5 10" id="KW-0317">Glutathione biosynthesis</keyword>
<evidence type="ECO:0000313" key="11">
    <source>
        <dbReference type="EMBL" id="CAF1334766.1"/>
    </source>
</evidence>